<dbReference type="InterPro" id="IPR000515">
    <property type="entry name" value="MetI-like"/>
</dbReference>
<dbReference type="PANTHER" id="PTHR43386:SF3">
    <property type="entry name" value="GLUTATHIONE TRANSPORT SYSTEM PERMEASE PROTEIN GSID"/>
    <property type="match status" value="1"/>
</dbReference>
<evidence type="ECO:0000256" key="10">
    <source>
        <dbReference type="RuleBase" id="RU363032"/>
    </source>
</evidence>
<dbReference type="PROSITE" id="PS50928">
    <property type="entry name" value="ABC_TM1"/>
    <property type="match status" value="1"/>
</dbReference>
<dbReference type="PANTHER" id="PTHR43386">
    <property type="entry name" value="OLIGOPEPTIDE TRANSPORT SYSTEM PERMEASE PROTEIN APPC"/>
    <property type="match status" value="1"/>
</dbReference>
<name>A0A9D1I3K4_9FIRM</name>
<evidence type="ECO:0000256" key="1">
    <source>
        <dbReference type="ARBA" id="ARBA00004651"/>
    </source>
</evidence>
<dbReference type="SUPFAM" id="SSF161098">
    <property type="entry name" value="MetI-like"/>
    <property type="match status" value="1"/>
</dbReference>
<reference evidence="12" key="2">
    <citation type="journal article" date="2021" name="PeerJ">
        <title>Extensive microbial diversity within the chicken gut microbiome revealed by metagenomics and culture.</title>
        <authorList>
            <person name="Gilroy R."/>
            <person name="Ravi A."/>
            <person name="Getino M."/>
            <person name="Pursley I."/>
            <person name="Horton D.L."/>
            <person name="Alikhan N.F."/>
            <person name="Baker D."/>
            <person name="Gharbi K."/>
            <person name="Hall N."/>
            <person name="Watson M."/>
            <person name="Adriaenssens E.M."/>
            <person name="Foster-Nyarko E."/>
            <person name="Jarju S."/>
            <person name="Secka A."/>
            <person name="Antonio M."/>
            <person name="Oren A."/>
            <person name="Chaudhuri R.R."/>
            <person name="La Ragione R."/>
            <person name="Hildebrand F."/>
            <person name="Pallen M.J."/>
        </authorList>
    </citation>
    <scope>NUCLEOTIDE SEQUENCE</scope>
    <source>
        <strain evidence="12">11300</strain>
    </source>
</reference>
<protein>
    <recommendedName>
        <fullName evidence="9">Glutathione transport system permease protein GsiD</fullName>
    </recommendedName>
</protein>
<comment type="subcellular location">
    <subcellularLocation>
        <location evidence="1 10">Cell membrane</location>
        <topology evidence="1 10">Multi-pass membrane protein</topology>
    </subcellularLocation>
</comment>
<evidence type="ECO:0000256" key="2">
    <source>
        <dbReference type="ARBA" id="ARBA00009306"/>
    </source>
</evidence>
<feature type="domain" description="ABC transmembrane type-1" evidence="11">
    <location>
        <begin position="80"/>
        <end position="269"/>
    </location>
</feature>
<gene>
    <name evidence="12" type="ORF">IAD16_03115</name>
</gene>
<evidence type="ECO:0000256" key="8">
    <source>
        <dbReference type="ARBA" id="ARBA00037215"/>
    </source>
</evidence>
<dbReference type="Gene3D" id="1.10.3720.10">
    <property type="entry name" value="MetI-like"/>
    <property type="match status" value="1"/>
</dbReference>
<dbReference type="GO" id="GO:0005886">
    <property type="term" value="C:plasma membrane"/>
    <property type="evidence" value="ECO:0007669"/>
    <property type="project" value="UniProtKB-SubCell"/>
</dbReference>
<reference evidence="12" key="1">
    <citation type="submission" date="2020-10" db="EMBL/GenBank/DDBJ databases">
        <authorList>
            <person name="Gilroy R."/>
        </authorList>
    </citation>
    <scope>NUCLEOTIDE SEQUENCE</scope>
    <source>
        <strain evidence="12">11300</strain>
    </source>
</reference>
<dbReference type="InterPro" id="IPR050366">
    <property type="entry name" value="BP-dependent_transpt_permease"/>
</dbReference>
<evidence type="ECO:0000259" key="11">
    <source>
        <dbReference type="PROSITE" id="PS50928"/>
    </source>
</evidence>
<evidence type="ECO:0000256" key="6">
    <source>
        <dbReference type="ARBA" id="ARBA00022989"/>
    </source>
</evidence>
<feature type="transmembrane region" description="Helical" evidence="10">
    <location>
        <begin position="122"/>
        <end position="140"/>
    </location>
</feature>
<proteinExistence type="inferred from homology"/>
<feature type="transmembrane region" description="Helical" evidence="10">
    <location>
        <begin position="201"/>
        <end position="227"/>
    </location>
</feature>
<dbReference type="Proteomes" id="UP000824091">
    <property type="component" value="Unassembled WGS sequence"/>
</dbReference>
<feature type="transmembrane region" description="Helical" evidence="10">
    <location>
        <begin position="86"/>
        <end position="110"/>
    </location>
</feature>
<dbReference type="CDD" id="cd06261">
    <property type="entry name" value="TM_PBP2"/>
    <property type="match status" value="1"/>
</dbReference>
<dbReference type="Pfam" id="PF00528">
    <property type="entry name" value="BPD_transp_1"/>
    <property type="match status" value="1"/>
</dbReference>
<comment type="function">
    <text evidence="8">Part of the ABC transporter complex GsiABCD involved in glutathione import. Probably responsible for the translocation of the substrate across the membrane.</text>
</comment>
<dbReference type="GO" id="GO:0071916">
    <property type="term" value="F:dipeptide transmembrane transporter activity"/>
    <property type="evidence" value="ECO:0007669"/>
    <property type="project" value="TreeGrafter"/>
</dbReference>
<dbReference type="EMBL" id="DVMO01000046">
    <property type="protein sequence ID" value="HIU27359.1"/>
    <property type="molecule type" value="Genomic_DNA"/>
</dbReference>
<feature type="transmembrane region" description="Helical" evidence="10">
    <location>
        <begin position="146"/>
        <end position="162"/>
    </location>
</feature>
<dbReference type="InterPro" id="IPR035906">
    <property type="entry name" value="MetI-like_sf"/>
</dbReference>
<dbReference type="Pfam" id="PF12911">
    <property type="entry name" value="OppC_N"/>
    <property type="match status" value="1"/>
</dbReference>
<evidence type="ECO:0000256" key="5">
    <source>
        <dbReference type="ARBA" id="ARBA00022692"/>
    </source>
</evidence>
<dbReference type="AlphaFoldDB" id="A0A9D1I3K4"/>
<feature type="transmembrane region" description="Helical" evidence="10">
    <location>
        <begin position="20"/>
        <end position="41"/>
    </location>
</feature>
<evidence type="ECO:0000313" key="12">
    <source>
        <dbReference type="EMBL" id="HIU27359.1"/>
    </source>
</evidence>
<organism evidence="12 13">
    <name type="scientific">Candidatus Fimisoma avicola</name>
    <dbReference type="NCBI Taxonomy" id="2840826"/>
    <lineage>
        <taxon>Bacteria</taxon>
        <taxon>Bacillati</taxon>
        <taxon>Bacillota</taxon>
        <taxon>Clostridia</taxon>
        <taxon>Eubacteriales</taxon>
        <taxon>Candidatus Fimisoma</taxon>
    </lineage>
</organism>
<comment type="similarity">
    <text evidence="2 10">Belongs to the binding-protein-dependent transport system permease family.</text>
</comment>
<keyword evidence="4" id="KW-1003">Cell membrane</keyword>
<accession>A0A9D1I3K4</accession>
<evidence type="ECO:0000256" key="3">
    <source>
        <dbReference type="ARBA" id="ARBA00022448"/>
    </source>
</evidence>
<keyword evidence="7 10" id="KW-0472">Membrane</keyword>
<evidence type="ECO:0000256" key="4">
    <source>
        <dbReference type="ARBA" id="ARBA00022475"/>
    </source>
</evidence>
<dbReference type="InterPro" id="IPR025966">
    <property type="entry name" value="OppC_N"/>
</dbReference>
<evidence type="ECO:0000256" key="9">
    <source>
        <dbReference type="ARBA" id="ARBA00041106"/>
    </source>
</evidence>
<keyword evidence="5 10" id="KW-0812">Transmembrane</keyword>
<evidence type="ECO:0000256" key="7">
    <source>
        <dbReference type="ARBA" id="ARBA00023136"/>
    </source>
</evidence>
<keyword evidence="6 10" id="KW-1133">Transmembrane helix</keyword>
<feature type="transmembrane region" description="Helical" evidence="10">
    <location>
        <begin position="247"/>
        <end position="269"/>
    </location>
</feature>
<evidence type="ECO:0000313" key="13">
    <source>
        <dbReference type="Proteomes" id="UP000824091"/>
    </source>
</evidence>
<comment type="caution">
    <text evidence="12">The sequence shown here is derived from an EMBL/GenBank/DDBJ whole genome shotgun (WGS) entry which is preliminary data.</text>
</comment>
<keyword evidence="3 10" id="KW-0813">Transport</keyword>
<sequence length="284" mass="30741">MDRSTRLDDFIRSFKKQKTAVAAAIVLILLALIAIFCYQIAPYGINEYDYSSVLQGPSGEHWFGTDEFGRDIFSRVICGTRISLSIGFFTVTIAAAIGSIVGLLAGYYGGLIESLSMRIADFLYAFPGLILAIAIVAVLGPGLTNVVIAVIIFCIPTYARLVRGATLELKNSVYVRAAKCIGASDLRILFKHILPGAIPSVIVQYSLSISGSIMTTASLSFLGMGAMSPTPEWGLMLSNSRTYFYTSWHYAFFPGIAIMLTVLCFNLLGDGLRTALDPKLNNKG</sequence>